<evidence type="ECO:0000256" key="4">
    <source>
        <dbReference type="RuleBase" id="RU003719"/>
    </source>
</evidence>
<comment type="similarity">
    <text evidence="4">Belongs to the D-isomer specific 2-hydroxyacid dehydrogenase family.</text>
</comment>
<evidence type="ECO:0000313" key="7">
    <source>
        <dbReference type="EMBL" id="KDB50806.1"/>
    </source>
</evidence>
<keyword evidence="3" id="KW-0520">NAD</keyword>
<dbReference type="PANTHER" id="PTHR10996:SF178">
    <property type="entry name" value="2-HYDROXYACID DEHYDROGENASE YGL185C-RELATED"/>
    <property type="match status" value="1"/>
</dbReference>
<protein>
    <submittedName>
        <fullName evidence="7">D-isomer specific 2-hydroxyacid dehydrogenase NAD-binding protein</fullName>
    </submittedName>
</protein>
<dbReference type="eggNOG" id="COG1052">
    <property type="taxonomic scope" value="Bacteria"/>
</dbReference>
<dbReference type="Gene3D" id="3.40.50.720">
    <property type="entry name" value="NAD(P)-binding Rossmann-like Domain"/>
    <property type="match status" value="2"/>
</dbReference>
<dbReference type="FunFam" id="3.40.50.720:FF:000213">
    <property type="entry name" value="Putative 2-hydroxyacid dehydrogenase"/>
    <property type="match status" value="1"/>
</dbReference>
<dbReference type="GO" id="GO:0051287">
    <property type="term" value="F:NAD binding"/>
    <property type="evidence" value="ECO:0007669"/>
    <property type="project" value="InterPro"/>
</dbReference>
<evidence type="ECO:0000313" key="8">
    <source>
        <dbReference type="Proteomes" id="UP000026714"/>
    </source>
</evidence>
<feature type="domain" description="D-isomer specific 2-hydroxyacid dehydrogenase NAD-binding" evidence="6">
    <location>
        <begin position="115"/>
        <end position="287"/>
    </location>
</feature>
<dbReference type="GO" id="GO:0016618">
    <property type="term" value="F:hydroxypyruvate reductase [NAD(P)H] activity"/>
    <property type="evidence" value="ECO:0007669"/>
    <property type="project" value="TreeGrafter"/>
</dbReference>
<feature type="domain" description="D-isomer specific 2-hydroxyacid dehydrogenase catalytic" evidence="5">
    <location>
        <begin position="39"/>
        <end position="314"/>
    </location>
</feature>
<name>A0A059KH67_9BURK</name>
<dbReference type="STRING" id="34103.SAMN05421778_11767"/>
<dbReference type="SUPFAM" id="SSF52283">
    <property type="entry name" value="Formate/glycerate dehydrogenase catalytic domain-like"/>
    <property type="match status" value="1"/>
</dbReference>
<dbReference type="GO" id="GO:0030267">
    <property type="term" value="F:glyoxylate reductase (NADPH) activity"/>
    <property type="evidence" value="ECO:0007669"/>
    <property type="project" value="TreeGrafter"/>
</dbReference>
<dbReference type="Pfam" id="PF02826">
    <property type="entry name" value="2-Hacid_dh_C"/>
    <property type="match status" value="1"/>
</dbReference>
<keyword evidence="2 4" id="KW-0560">Oxidoreductase</keyword>
<dbReference type="Pfam" id="PF00389">
    <property type="entry name" value="2-Hacid_dh"/>
    <property type="match status" value="1"/>
</dbReference>
<dbReference type="PATRIC" id="fig|1286631.3.peg.3526"/>
<evidence type="ECO:0000256" key="2">
    <source>
        <dbReference type="ARBA" id="ARBA00023002"/>
    </source>
</evidence>
<evidence type="ECO:0000259" key="5">
    <source>
        <dbReference type="Pfam" id="PF00389"/>
    </source>
</evidence>
<proteinExistence type="inferred from homology"/>
<dbReference type="CDD" id="cd12156">
    <property type="entry name" value="HPPR"/>
    <property type="match status" value="1"/>
</dbReference>
<dbReference type="InterPro" id="IPR036291">
    <property type="entry name" value="NAD(P)-bd_dom_sf"/>
</dbReference>
<dbReference type="RefSeq" id="WP_037484960.1">
    <property type="nucleotide sequence ID" value="NZ_AZRA01000111.1"/>
</dbReference>
<evidence type="ECO:0000256" key="1">
    <source>
        <dbReference type="ARBA" id="ARBA00022857"/>
    </source>
</evidence>
<keyword evidence="8" id="KW-1185">Reference proteome</keyword>
<accession>A0A059KH67</accession>
<dbReference type="InterPro" id="IPR006140">
    <property type="entry name" value="D-isomer_DH_NAD-bd"/>
</dbReference>
<sequence>MTAPAQPHRHRLLQAGPLLPALEQALVARYAVQRLSDEADPQAFLAAHGADFDGYVTSAVMGLDAARLAQLPKLRVVSSFGVGLDRIDLAAAVARGVQVGFTPGVLDDCVADLAFALLLDTMRRVSAADRFVRRGAWPAGPFGLSRRVSGARLGLVGFGRIGQTIARRASGFDMAVRYHSRRPVEGSACPHEPSLHALAAWADVLVVITAGGAATRHLIDRAVLDALGPEGFLVNVSRGSVVDEAALVEALQTGRIAGAGLDVFADEPQVPEALRALDSVVLTPHVASATRETRQAMADRVIDNLEAFFRDGQVRFSALS</sequence>
<dbReference type="AlphaFoldDB" id="A0A059KH67"/>
<dbReference type="SUPFAM" id="SSF51735">
    <property type="entry name" value="NAD(P)-binding Rossmann-fold domains"/>
    <property type="match status" value="1"/>
</dbReference>
<reference evidence="7 8" key="1">
    <citation type="journal article" date="2014" name="FEMS Microbiol. Ecol.">
        <title>Sphaerotilus natans encrusted with nanoball-shaped Fe(III) oxide minerals formed by nitrate-reducing mixotrophic Fe(II) oxidation.</title>
        <authorList>
            <person name="Park S."/>
            <person name="Kim D.H."/>
            <person name="Lee J.H."/>
            <person name="Hur H.G."/>
        </authorList>
    </citation>
    <scope>NUCLEOTIDE SEQUENCE [LARGE SCALE GENOMIC DNA]</scope>
    <source>
        <strain evidence="7 8">DSM 6575</strain>
    </source>
</reference>
<evidence type="ECO:0000259" key="6">
    <source>
        <dbReference type="Pfam" id="PF02826"/>
    </source>
</evidence>
<dbReference type="EMBL" id="AZRA01000111">
    <property type="protein sequence ID" value="KDB50806.1"/>
    <property type="molecule type" value="Genomic_DNA"/>
</dbReference>
<gene>
    <name evidence="7" type="ORF">X805_36120</name>
</gene>
<comment type="caution">
    <text evidence="7">The sequence shown here is derived from an EMBL/GenBank/DDBJ whole genome shotgun (WGS) entry which is preliminary data.</text>
</comment>
<dbReference type="InterPro" id="IPR050223">
    <property type="entry name" value="D-isomer_2-hydroxyacid_DH"/>
</dbReference>
<dbReference type="PANTHER" id="PTHR10996">
    <property type="entry name" value="2-HYDROXYACID DEHYDROGENASE-RELATED"/>
    <property type="match status" value="1"/>
</dbReference>
<dbReference type="Proteomes" id="UP000026714">
    <property type="component" value="Unassembled WGS sequence"/>
</dbReference>
<evidence type="ECO:0000256" key="3">
    <source>
        <dbReference type="ARBA" id="ARBA00023027"/>
    </source>
</evidence>
<organism evidence="7 8">
    <name type="scientific">Sphaerotilus natans subsp. natans DSM 6575</name>
    <dbReference type="NCBI Taxonomy" id="1286631"/>
    <lineage>
        <taxon>Bacteria</taxon>
        <taxon>Pseudomonadati</taxon>
        <taxon>Pseudomonadota</taxon>
        <taxon>Betaproteobacteria</taxon>
        <taxon>Burkholderiales</taxon>
        <taxon>Sphaerotilaceae</taxon>
        <taxon>Sphaerotilus</taxon>
    </lineage>
</organism>
<keyword evidence="1" id="KW-0521">NADP</keyword>
<dbReference type="GO" id="GO:0005829">
    <property type="term" value="C:cytosol"/>
    <property type="evidence" value="ECO:0007669"/>
    <property type="project" value="TreeGrafter"/>
</dbReference>
<dbReference type="InterPro" id="IPR006139">
    <property type="entry name" value="D-isomer_2_OHA_DH_cat_dom"/>
</dbReference>